<keyword evidence="7" id="KW-0998">Cell outer membrane</keyword>
<evidence type="ECO:0000313" key="10">
    <source>
        <dbReference type="Proteomes" id="UP000236724"/>
    </source>
</evidence>
<evidence type="ECO:0000256" key="4">
    <source>
        <dbReference type="ARBA" id="ARBA00022452"/>
    </source>
</evidence>
<dbReference type="SUPFAM" id="SSF56954">
    <property type="entry name" value="Outer membrane efflux proteins (OEP)"/>
    <property type="match status" value="1"/>
</dbReference>
<evidence type="ECO:0000256" key="2">
    <source>
        <dbReference type="ARBA" id="ARBA00007613"/>
    </source>
</evidence>
<keyword evidence="4" id="KW-1134">Transmembrane beta strand</keyword>
<evidence type="ECO:0000256" key="6">
    <source>
        <dbReference type="ARBA" id="ARBA00023136"/>
    </source>
</evidence>
<dbReference type="RefSeq" id="WP_103921260.1">
    <property type="nucleotide sequence ID" value="NZ_FMSV02000537.1"/>
</dbReference>
<gene>
    <name evidence="9" type="ORF">MBHS_03501</name>
</gene>
<dbReference type="OrthoDB" id="9786815at2"/>
<keyword evidence="8" id="KW-0732">Signal</keyword>
<dbReference type="GO" id="GO:1990281">
    <property type="term" value="C:efflux pump complex"/>
    <property type="evidence" value="ECO:0007669"/>
    <property type="project" value="TreeGrafter"/>
</dbReference>
<dbReference type="GO" id="GO:0009279">
    <property type="term" value="C:cell outer membrane"/>
    <property type="evidence" value="ECO:0007669"/>
    <property type="project" value="UniProtKB-SubCell"/>
</dbReference>
<dbReference type="InterPro" id="IPR003423">
    <property type="entry name" value="OMP_efflux"/>
</dbReference>
<dbReference type="InterPro" id="IPR051906">
    <property type="entry name" value="TolC-like"/>
</dbReference>
<evidence type="ECO:0000256" key="5">
    <source>
        <dbReference type="ARBA" id="ARBA00022692"/>
    </source>
</evidence>
<keyword evidence="5" id="KW-0812">Transmembrane</keyword>
<evidence type="ECO:0000256" key="3">
    <source>
        <dbReference type="ARBA" id="ARBA00022448"/>
    </source>
</evidence>
<feature type="signal peptide" evidence="8">
    <location>
        <begin position="1"/>
        <end position="16"/>
    </location>
</feature>
<evidence type="ECO:0000313" key="9">
    <source>
        <dbReference type="EMBL" id="SEH07625.1"/>
    </source>
</evidence>
<keyword evidence="10" id="KW-1185">Reference proteome</keyword>
<evidence type="ECO:0000256" key="1">
    <source>
        <dbReference type="ARBA" id="ARBA00004442"/>
    </source>
</evidence>
<dbReference type="PANTHER" id="PTHR30026">
    <property type="entry name" value="OUTER MEMBRANE PROTEIN TOLC"/>
    <property type="match status" value="1"/>
</dbReference>
<dbReference type="Gene3D" id="1.20.1600.10">
    <property type="entry name" value="Outer membrane efflux proteins (OEP)"/>
    <property type="match status" value="1"/>
</dbReference>
<comment type="subcellular location">
    <subcellularLocation>
        <location evidence="1">Cell outer membrane</location>
    </subcellularLocation>
</comment>
<evidence type="ECO:0000256" key="7">
    <source>
        <dbReference type="ARBA" id="ARBA00023237"/>
    </source>
</evidence>
<dbReference type="GO" id="GO:0015288">
    <property type="term" value="F:porin activity"/>
    <property type="evidence" value="ECO:0007669"/>
    <property type="project" value="TreeGrafter"/>
</dbReference>
<organism evidence="9 10">
    <name type="scientific">Candidatus Venteria ishoeyi</name>
    <dbReference type="NCBI Taxonomy" id="1899563"/>
    <lineage>
        <taxon>Bacteria</taxon>
        <taxon>Pseudomonadati</taxon>
        <taxon>Pseudomonadota</taxon>
        <taxon>Gammaproteobacteria</taxon>
        <taxon>Thiotrichales</taxon>
        <taxon>Thiotrichaceae</taxon>
        <taxon>Venteria</taxon>
    </lineage>
</organism>
<dbReference type="PANTHER" id="PTHR30026:SF20">
    <property type="entry name" value="OUTER MEMBRANE PROTEIN TOLC"/>
    <property type="match status" value="1"/>
</dbReference>
<accession>A0A1H6FF13</accession>
<protein>
    <submittedName>
        <fullName evidence="9">Outer membrane efflux protein</fullName>
    </submittedName>
</protein>
<dbReference type="AlphaFoldDB" id="A0A1H6FF13"/>
<comment type="similarity">
    <text evidence="2">Belongs to the outer membrane factor (OMF) (TC 1.B.17) family.</text>
</comment>
<keyword evidence="6" id="KW-0472">Membrane</keyword>
<name>A0A1H6FF13_9GAMM</name>
<dbReference type="Pfam" id="PF02321">
    <property type="entry name" value="OEP"/>
    <property type="match status" value="2"/>
</dbReference>
<evidence type="ECO:0000256" key="8">
    <source>
        <dbReference type="SAM" id="SignalP"/>
    </source>
</evidence>
<keyword evidence="3" id="KW-0813">Transport</keyword>
<dbReference type="Proteomes" id="UP000236724">
    <property type="component" value="Unassembled WGS sequence"/>
</dbReference>
<sequence>MKAILLGLWLLPVASAALPPPNLPEPLTLDAALAFINDYDNALIKQQKSNQQYAKAEHELAQASDDLDIYLSSRLRWVDPPGLSADQSHDDFTMRLFVDKPLLDFGRTQAASQATEKALAAAQLQLIAVQQQQRLQVMENFFNVLLADLQYRVSNEAMAVAFIHFDRAKDRHQQGQRSDLQLAQAQAAYQEVLQKRGRHERQQRLTRVRLAQSLGVPEQVPSELTEPDLKQNQQILPDIEMLTQQALDANPELNMLREQIIAAQYRVDAERAEKNPLLLGRMEANYWGRKLGSRDPFRIGFELEVPIYPGNRVNANIAKAQAERYQQESKLQTQMLAVREAVLNTWLQLQNLNGQRTSVEARLLWREMALDEARTLYDMEVNSDLGNSLVKQTEAELFAKRTEYDIALQWAKLDALLGKTPGEKKQTPDESAIQENP</sequence>
<dbReference type="GO" id="GO:0015562">
    <property type="term" value="F:efflux transmembrane transporter activity"/>
    <property type="evidence" value="ECO:0007669"/>
    <property type="project" value="InterPro"/>
</dbReference>
<reference evidence="9 10" key="1">
    <citation type="submission" date="2016-10" db="EMBL/GenBank/DDBJ databases">
        <authorList>
            <person name="de Groot N.N."/>
        </authorList>
    </citation>
    <scope>NUCLEOTIDE SEQUENCE [LARGE SCALE GENOMIC DNA]</scope>
    <source>
        <strain evidence="9">MBHS1</strain>
    </source>
</reference>
<dbReference type="EMBL" id="FMSV02000537">
    <property type="protein sequence ID" value="SEH07625.1"/>
    <property type="molecule type" value="Genomic_DNA"/>
</dbReference>
<proteinExistence type="inferred from homology"/>
<feature type="chain" id="PRO_5014848031" evidence="8">
    <location>
        <begin position="17"/>
        <end position="437"/>
    </location>
</feature>